<proteinExistence type="predicted"/>
<accession>A0A0N5CU03</accession>
<name>A0A0N5CU03_THECL</name>
<protein>
    <submittedName>
        <fullName evidence="3">Ovule protein</fullName>
    </submittedName>
</protein>
<dbReference type="WBParaSite" id="TCLT_0000371501-mRNA-1">
    <property type="protein sequence ID" value="TCLT_0000371501-mRNA-1"/>
    <property type="gene ID" value="TCLT_0000371501"/>
</dbReference>
<reference evidence="3" key="1">
    <citation type="submission" date="2017-02" db="UniProtKB">
        <authorList>
            <consortium name="WormBaseParasite"/>
        </authorList>
    </citation>
    <scope>IDENTIFICATION</scope>
</reference>
<evidence type="ECO:0000313" key="3">
    <source>
        <dbReference type="WBParaSite" id="TCLT_0000371501-mRNA-1"/>
    </source>
</evidence>
<evidence type="ECO:0000313" key="2">
    <source>
        <dbReference type="Proteomes" id="UP000276776"/>
    </source>
</evidence>
<keyword evidence="2" id="KW-1185">Reference proteome</keyword>
<reference evidence="1 2" key="2">
    <citation type="submission" date="2018-11" db="EMBL/GenBank/DDBJ databases">
        <authorList>
            <consortium name="Pathogen Informatics"/>
        </authorList>
    </citation>
    <scope>NUCLEOTIDE SEQUENCE [LARGE SCALE GENOMIC DNA]</scope>
</reference>
<gene>
    <name evidence="1" type="ORF">TCLT_LOCUS3705</name>
</gene>
<sequence length="68" mass="7577">KRRTSRRNSVLDEDEDDDGRLQLPIASYFGLILGYCSIGSHLCTVCSSRSTQLPQLVLATFMLKISSI</sequence>
<dbReference type="AlphaFoldDB" id="A0A0N5CU03"/>
<dbReference type="Proteomes" id="UP000276776">
    <property type="component" value="Unassembled WGS sequence"/>
</dbReference>
<dbReference type="EMBL" id="UYYF01002348">
    <property type="protein sequence ID" value="VDN00411.1"/>
    <property type="molecule type" value="Genomic_DNA"/>
</dbReference>
<organism evidence="3">
    <name type="scientific">Thelazia callipaeda</name>
    <name type="common">Oriental eyeworm</name>
    <name type="synonym">Parasitic nematode</name>
    <dbReference type="NCBI Taxonomy" id="103827"/>
    <lineage>
        <taxon>Eukaryota</taxon>
        <taxon>Metazoa</taxon>
        <taxon>Ecdysozoa</taxon>
        <taxon>Nematoda</taxon>
        <taxon>Chromadorea</taxon>
        <taxon>Rhabditida</taxon>
        <taxon>Spirurina</taxon>
        <taxon>Spiruromorpha</taxon>
        <taxon>Thelazioidea</taxon>
        <taxon>Thelaziidae</taxon>
        <taxon>Thelazia</taxon>
    </lineage>
</organism>
<evidence type="ECO:0000313" key="1">
    <source>
        <dbReference type="EMBL" id="VDN00411.1"/>
    </source>
</evidence>
<dbReference type="STRING" id="103827.A0A0N5CU03"/>